<dbReference type="EMBL" id="CP092620">
    <property type="protein sequence ID" value="UMM14715.1"/>
    <property type="molecule type" value="Genomic_DNA"/>
</dbReference>
<dbReference type="AlphaFoldDB" id="A0AAE9E802"/>
<reference evidence="2 3" key="1">
    <citation type="submission" date="2022-04" db="EMBL/GenBank/DDBJ databases">
        <title>Chromosome-level reference genomes for two strains of Caenorhabditis briggsae: an improved platform for comparative genomics.</title>
        <authorList>
            <person name="Stevens L."/>
            <person name="Andersen E."/>
        </authorList>
    </citation>
    <scope>NUCLEOTIDE SEQUENCE [LARGE SCALE GENOMIC DNA]</scope>
    <source>
        <strain evidence="2">VX34</strain>
        <tissue evidence="2">Whole-organism</tissue>
    </source>
</reference>
<evidence type="ECO:0000313" key="3">
    <source>
        <dbReference type="Proteomes" id="UP000829354"/>
    </source>
</evidence>
<proteinExistence type="predicted"/>
<organism evidence="2 3">
    <name type="scientific">Caenorhabditis briggsae</name>
    <dbReference type="NCBI Taxonomy" id="6238"/>
    <lineage>
        <taxon>Eukaryota</taxon>
        <taxon>Metazoa</taxon>
        <taxon>Ecdysozoa</taxon>
        <taxon>Nematoda</taxon>
        <taxon>Chromadorea</taxon>
        <taxon>Rhabditida</taxon>
        <taxon>Rhabditina</taxon>
        <taxon>Rhabditomorpha</taxon>
        <taxon>Rhabditoidea</taxon>
        <taxon>Rhabditidae</taxon>
        <taxon>Peloderinae</taxon>
        <taxon>Caenorhabditis</taxon>
    </lineage>
</organism>
<feature type="compositionally biased region" description="Polar residues" evidence="1">
    <location>
        <begin position="88"/>
        <end position="107"/>
    </location>
</feature>
<gene>
    <name evidence="2" type="ORF">L5515_002414</name>
</gene>
<evidence type="ECO:0000313" key="2">
    <source>
        <dbReference type="EMBL" id="UMM14715.1"/>
    </source>
</evidence>
<protein>
    <submittedName>
        <fullName evidence="2">Uncharacterized protein</fullName>
    </submittedName>
</protein>
<evidence type="ECO:0000256" key="1">
    <source>
        <dbReference type="SAM" id="MobiDB-lite"/>
    </source>
</evidence>
<dbReference type="Proteomes" id="UP000829354">
    <property type="component" value="Chromosome I"/>
</dbReference>
<keyword evidence="3" id="KW-1185">Reference proteome</keyword>
<feature type="region of interest" description="Disordered" evidence="1">
    <location>
        <begin position="88"/>
        <end position="113"/>
    </location>
</feature>
<name>A0AAE9E802_CAEBR</name>
<sequence>MNIFRWICNFDNKLFVVTALIYLFIEETCYRYPRGQKEIADRRNPPVKGFVITKKDDPQEVTFSELLGSSSSGKTSFEKFAQLVFGENQQPPGTTPAEGSTESPTSLDSEEIPPIPSSNPWVLTRIKNRIIVYSYVLCGRRCDQLGIENITSTCDSAHSITKKLVREVCCPHYNPSEKLIIQKVFSTVGQIIHDLFYGDYGTSEASELLKSPPEGKVNEKAQDQTQDLVIEKKRSCQKAREPSTSCGIAHPIQMEAAGPVLDQCSYVAVEESHEPSSKSYGQHGHRRLTSSCKLEHQIATNTKHLVLLRGVGINSNPGNRLLEPLKLKFTKNKEC</sequence>
<accession>A0AAE9E802</accession>